<protein>
    <recommendedName>
        <fullName evidence="2">Amidase domain-containing protein</fullName>
    </recommendedName>
</protein>
<reference evidence="3" key="2">
    <citation type="journal article" date="2023" name="IMA Fungus">
        <title>Comparative genomic study of the Penicillium genus elucidates a diverse pangenome and 15 lateral gene transfer events.</title>
        <authorList>
            <person name="Petersen C."/>
            <person name="Sorensen T."/>
            <person name="Nielsen M.R."/>
            <person name="Sondergaard T.E."/>
            <person name="Sorensen J.L."/>
            <person name="Fitzpatrick D.A."/>
            <person name="Frisvad J.C."/>
            <person name="Nielsen K.L."/>
        </authorList>
    </citation>
    <scope>NUCLEOTIDE SEQUENCE</scope>
    <source>
        <strain evidence="3">IBT 17660</strain>
    </source>
</reference>
<dbReference type="Pfam" id="PF01425">
    <property type="entry name" value="Amidase"/>
    <property type="match status" value="1"/>
</dbReference>
<dbReference type="PANTHER" id="PTHR42678:SF34">
    <property type="entry name" value="OS04G0183300 PROTEIN"/>
    <property type="match status" value="1"/>
</dbReference>
<evidence type="ECO:0000259" key="2">
    <source>
        <dbReference type="Pfam" id="PF01425"/>
    </source>
</evidence>
<gene>
    <name evidence="3" type="ORF">N7530_003233</name>
</gene>
<dbReference type="Gene3D" id="3.90.1300.10">
    <property type="entry name" value="Amidase signature (AS) domain"/>
    <property type="match status" value="1"/>
</dbReference>
<evidence type="ECO:0000313" key="4">
    <source>
        <dbReference type="Proteomes" id="UP001147760"/>
    </source>
</evidence>
<dbReference type="InterPro" id="IPR036928">
    <property type="entry name" value="AS_sf"/>
</dbReference>
<dbReference type="SUPFAM" id="SSF75304">
    <property type="entry name" value="Amidase signature (AS) enzymes"/>
    <property type="match status" value="1"/>
</dbReference>
<feature type="chain" id="PRO_5040914372" description="Amidase domain-containing protein" evidence="1">
    <location>
        <begin position="27"/>
        <end position="549"/>
    </location>
</feature>
<keyword evidence="1" id="KW-0732">Signal</keyword>
<dbReference type="InterPro" id="IPR023631">
    <property type="entry name" value="Amidase_dom"/>
</dbReference>
<evidence type="ECO:0000313" key="3">
    <source>
        <dbReference type="EMBL" id="KAJ5477724.1"/>
    </source>
</evidence>
<proteinExistence type="predicted"/>
<keyword evidence="4" id="KW-1185">Reference proteome</keyword>
<feature type="domain" description="Amidase" evidence="2">
    <location>
        <begin position="54"/>
        <end position="512"/>
    </location>
</feature>
<reference evidence="3" key="1">
    <citation type="submission" date="2022-12" db="EMBL/GenBank/DDBJ databases">
        <authorList>
            <person name="Petersen C."/>
        </authorList>
    </citation>
    <scope>NUCLEOTIDE SEQUENCE</scope>
    <source>
        <strain evidence="3">IBT 17660</strain>
    </source>
</reference>
<dbReference type="EMBL" id="JAPWDO010000003">
    <property type="protein sequence ID" value="KAJ5477724.1"/>
    <property type="molecule type" value="Genomic_DNA"/>
</dbReference>
<dbReference type="Proteomes" id="UP001147760">
    <property type="component" value="Unassembled WGS sequence"/>
</dbReference>
<comment type="caution">
    <text evidence="3">The sequence shown here is derived from an EMBL/GenBank/DDBJ whole genome shotgun (WGS) entry which is preliminary data.</text>
</comment>
<dbReference type="OrthoDB" id="566138at2759"/>
<dbReference type="AlphaFoldDB" id="A0A9X0BP89"/>
<evidence type="ECO:0000256" key="1">
    <source>
        <dbReference type="SAM" id="SignalP"/>
    </source>
</evidence>
<accession>A0A9X0BP89</accession>
<sequence>MAILAALKLKAVALAIFALCTTPTAAKCTYPDLLTATATELQDGLVAGCFTSVDLVDAYVKRNEEVNFTVRAVVEINPDAWKIARDLDDERKNGILRGPLHGLPILIKNNIATDDKMQTNAGSYALMDAKPVSDSAIAAKLRKSGAIILGKTNLSQWANYRSGNSSNGWSAWGGQVIAAHVPNQDPSGSSSGSGVAADLGLAYACLGTETSGSITSPGEKSGLVGIKPTVGLTSRYLVVPISEHQDSIGPMTRTVEDAALVLQAIAGQDGHDNYTLDAPYKHRTPDYVKHCKMNGLKGKRIGIPRNVLDLNYDSSRAPYYAAFEAAVNVLRDAGATIVDNANFTAYEGFIRDGSDTVLQADFISGLADYLSNLKTNPHHVHNLEEVQSFTHRCVLEEWPTRDTATWDQALQAGINNTSPEFWPRYLKNLYYGGEGGVFGVINRDHLDAVVLPTDLGYPVSAVVGGPVITVPMGAYPVGTPVQVSLPWNLTSVAPGVPMGLGFMGLKWSEPALIEMAYAFEQRTQARKTFDHYIVPKTQLKMAEFVNKDR</sequence>
<feature type="signal peptide" evidence="1">
    <location>
        <begin position="1"/>
        <end position="26"/>
    </location>
</feature>
<name>A0A9X0BP89_9EURO</name>
<organism evidence="3 4">
    <name type="scientific">Penicillium desertorum</name>
    <dbReference type="NCBI Taxonomy" id="1303715"/>
    <lineage>
        <taxon>Eukaryota</taxon>
        <taxon>Fungi</taxon>
        <taxon>Dikarya</taxon>
        <taxon>Ascomycota</taxon>
        <taxon>Pezizomycotina</taxon>
        <taxon>Eurotiomycetes</taxon>
        <taxon>Eurotiomycetidae</taxon>
        <taxon>Eurotiales</taxon>
        <taxon>Aspergillaceae</taxon>
        <taxon>Penicillium</taxon>
    </lineage>
</organism>
<dbReference type="PANTHER" id="PTHR42678">
    <property type="entry name" value="AMIDASE"/>
    <property type="match status" value="1"/>
</dbReference>